<comment type="caution">
    <text evidence="2">The sequence shown here is derived from an EMBL/GenBank/DDBJ whole genome shotgun (WGS) entry which is preliminary data.</text>
</comment>
<reference evidence="2" key="1">
    <citation type="journal article" date="2014" name="Front. Microbiol.">
        <title>High frequency of phylogenetically diverse reductive dehalogenase-homologous genes in deep subseafloor sedimentary metagenomes.</title>
        <authorList>
            <person name="Kawai M."/>
            <person name="Futagami T."/>
            <person name="Toyoda A."/>
            <person name="Takaki Y."/>
            <person name="Nishi S."/>
            <person name="Hori S."/>
            <person name="Arai W."/>
            <person name="Tsubouchi T."/>
            <person name="Morono Y."/>
            <person name="Uchiyama I."/>
            <person name="Ito T."/>
            <person name="Fujiyama A."/>
            <person name="Inagaki F."/>
            <person name="Takami H."/>
        </authorList>
    </citation>
    <scope>NUCLEOTIDE SEQUENCE</scope>
    <source>
        <strain evidence="2">Expedition CK06-06</strain>
    </source>
</reference>
<sequence length="61" mass="7452">MIDKLLTIKEVAKILRVSERSVLRYIESRRLRASRIGQWRVKQKDLEKFLKENENVRRKVK</sequence>
<dbReference type="SUPFAM" id="SSF46955">
    <property type="entry name" value="Putative DNA-binding domain"/>
    <property type="match status" value="1"/>
</dbReference>
<accession>X1D4D0</accession>
<dbReference type="InterPro" id="IPR009061">
    <property type="entry name" value="DNA-bd_dom_put_sf"/>
</dbReference>
<dbReference type="InterPro" id="IPR041657">
    <property type="entry name" value="HTH_17"/>
</dbReference>
<dbReference type="AlphaFoldDB" id="X1D4D0"/>
<dbReference type="Pfam" id="PF12728">
    <property type="entry name" value="HTH_17"/>
    <property type="match status" value="1"/>
</dbReference>
<name>X1D4D0_9ZZZZ</name>
<protein>
    <recommendedName>
        <fullName evidence="1">Helix-turn-helix domain-containing protein</fullName>
    </recommendedName>
</protein>
<evidence type="ECO:0000313" key="2">
    <source>
        <dbReference type="EMBL" id="GAH03125.1"/>
    </source>
</evidence>
<evidence type="ECO:0000259" key="1">
    <source>
        <dbReference type="Pfam" id="PF12728"/>
    </source>
</evidence>
<dbReference type="EMBL" id="BART01020352">
    <property type="protein sequence ID" value="GAH03125.1"/>
    <property type="molecule type" value="Genomic_DNA"/>
</dbReference>
<dbReference type="InterPro" id="IPR010093">
    <property type="entry name" value="SinI_DNA-bd"/>
</dbReference>
<gene>
    <name evidence="2" type="ORF">S01H4_37834</name>
</gene>
<dbReference type="NCBIfam" id="TIGR01764">
    <property type="entry name" value="excise"/>
    <property type="match status" value="1"/>
</dbReference>
<proteinExistence type="predicted"/>
<feature type="domain" description="Helix-turn-helix" evidence="1">
    <location>
        <begin position="5"/>
        <end position="53"/>
    </location>
</feature>
<organism evidence="2">
    <name type="scientific">marine sediment metagenome</name>
    <dbReference type="NCBI Taxonomy" id="412755"/>
    <lineage>
        <taxon>unclassified sequences</taxon>
        <taxon>metagenomes</taxon>
        <taxon>ecological metagenomes</taxon>
    </lineage>
</organism>
<dbReference type="GO" id="GO:0003677">
    <property type="term" value="F:DNA binding"/>
    <property type="evidence" value="ECO:0007669"/>
    <property type="project" value="InterPro"/>
</dbReference>